<proteinExistence type="predicted"/>
<dbReference type="GO" id="GO:0006086">
    <property type="term" value="P:pyruvate decarboxylation to acetyl-CoA"/>
    <property type="evidence" value="ECO:0007669"/>
    <property type="project" value="InterPro"/>
</dbReference>
<evidence type="ECO:0000256" key="1">
    <source>
        <dbReference type="ARBA" id="ARBA00001964"/>
    </source>
</evidence>
<dbReference type="NCBIfam" id="TIGR03182">
    <property type="entry name" value="PDH_E1_alph_y"/>
    <property type="match status" value="1"/>
</dbReference>
<evidence type="ECO:0000313" key="11">
    <source>
        <dbReference type="EMBL" id="QJW92070.1"/>
    </source>
</evidence>
<name>A0A6M5YFI1_9BACT</name>
<evidence type="ECO:0000256" key="3">
    <source>
        <dbReference type="ARBA" id="ARBA00012281"/>
    </source>
</evidence>
<dbReference type="AlphaFoldDB" id="A0A6M5YFI1"/>
<dbReference type="InterPro" id="IPR017597">
    <property type="entry name" value="Pyrv_DH_E1_asu_subgrp-y"/>
</dbReference>
<evidence type="ECO:0000259" key="10">
    <source>
        <dbReference type="Pfam" id="PF00676"/>
    </source>
</evidence>
<dbReference type="FunFam" id="3.40.50.970:FF:000013">
    <property type="entry name" value="Pyruvate dehydrogenase E1 component subunit alpha"/>
    <property type="match status" value="1"/>
</dbReference>
<evidence type="ECO:0000256" key="7">
    <source>
        <dbReference type="ARBA" id="ARBA00023317"/>
    </source>
</evidence>
<evidence type="ECO:0000256" key="5">
    <source>
        <dbReference type="ARBA" id="ARBA00023002"/>
    </source>
</evidence>
<evidence type="ECO:0000256" key="9">
    <source>
        <dbReference type="SAM" id="MobiDB-lite"/>
    </source>
</evidence>
<dbReference type="EMBL" id="CP053435">
    <property type="protein sequence ID" value="QJW92070.1"/>
    <property type="molecule type" value="Genomic_DNA"/>
</dbReference>
<dbReference type="CDD" id="cd02000">
    <property type="entry name" value="TPP_E1_PDC_ADC_BCADC"/>
    <property type="match status" value="1"/>
</dbReference>
<dbReference type="SUPFAM" id="SSF52518">
    <property type="entry name" value="Thiamin diphosphate-binding fold (THDP-binding)"/>
    <property type="match status" value="1"/>
</dbReference>
<comment type="catalytic activity">
    <reaction evidence="8">
        <text>N(6)-[(R)-lipoyl]-L-lysyl-[protein] + pyruvate + H(+) = N(6)-[(R)-S(8)-acetyldihydrolipoyl]-L-lysyl-[protein] + CO2</text>
        <dbReference type="Rhea" id="RHEA:19189"/>
        <dbReference type="Rhea" id="RHEA-COMP:10474"/>
        <dbReference type="Rhea" id="RHEA-COMP:10478"/>
        <dbReference type="ChEBI" id="CHEBI:15361"/>
        <dbReference type="ChEBI" id="CHEBI:15378"/>
        <dbReference type="ChEBI" id="CHEBI:16526"/>
        <dbReference type="ChEBI" id="CHEBI:83099"/>
        <dbReference type="ChEBI" id="CHEBI:83111"/>
        <dbReference type="EC" id="1.2.4.1"/>
    </reaction>
</comment>
<gene>
    <name evidence="8 11" type="primary">pdhA</name>
    <name evidence="11" type="ORF">HNV11_23180</name>
</gene>
<dbReference type="EC" id="1.2.4.1" evidence="3 8"/>
<dbReference type="KEGG" id="stae:HNV11_23180"/>
<feature type="domain" description="Dehydrogenase E1 component" evidence="10">
    <location>
        <begin position="43"/>
        <end position="339"/>
    </location>
</feature>
<evidence type="ECO:0000256" key="8">
    <source>
        <dbReference type="RuleBase" id="RU361139"/>
    </source>
</evidence>
<keyword evidence="12" id="KW-1185">Reference proteome</keyword>
<comment type="subunit">
    <text evidence="2 8">Heterodimer of an alpha and a beta chain.</text>
</comment>
<keyword evidence="5 8" id="KW-0560">Oxidoreductase</keyword>
<evidence type="ECO:0000256" key="4">
    <source>
        <dbReference type="ARBA" id="ARBA00014159"/>
    </source>
</evidence>
<organism evidence="11 12">
    <name type="scientific">Spirosoma taeanense</name>
    <dbReference type="NCBI Taxonomy" id="2735870"/>
    <lineage>
        <taxon>Bacteria</taxon>
        <taxon>Pseudomonadati</taxon>
        <taxon>Bacteroidota</taxon>
        <taxon>Cytophagia</taxon>
        <taxon>Cytophagales</taxon>
        <taxon>Cytophagaceae</taxon>
        <taxon>Spirosoma</taxon>
    </lineage>
</organism>
<feature type="region of interest" description="Disordered" evidence="9">
    <location>
        <begin position="1"/>
        <end position="31"/>
    </location>
</feature>
<comment type="function">
    <text evidence="8">The pyruvate dehydrogenase complex catalyzes the overall conversion of pyruvate to acetyl-CoA and CO(2).</text>
</comment>
<keyword evidence="6 8" id="KW-0786">Thiamine pyrophosphate</keyword>
<feature type="compositionally biased region" description="Basic and acidic residues" evidence="9">
    <location>
        <begin position="1"/>
        <end position="13"/>
    </location>
</feature>
<evidence type="ECO:0000256" key="2">
    <source>
        <dbReference type="ARBA" id="ARBA00011870"/>
    </source>
</evidence>
<evidence type="ECO:0000256" key="6">
    <source>
        <dbReference type="ARBA" id="ARBA00023052"/>
    </source>
</evidence>
<dbReference type="PANTHER" id="PTHR11516">
    <property type="entry name" value="PYRUVATE DEHYDROGENASE E1 COMPONENT, ALPHA SUBUNIT BACTERIAL AND ORGANELLAR"/>
    <property type="match status" value="1"/>
</dbReference>
<comment type="cofactor">
    <cofactor evidence="1 8">
        <name>thiamine diphosphate</name>
        <dbReference type="ChEBI" id="CHEBI:58937"/>
    </cofactor>
</comment>
<dbReference type="Proteomes" id="UP000502756">
    <property type="component" value="Chromosome"/>
</dbReference>
<keyword evidence="7 8" id="KW-0670">Pyruvate</keyword>
<dbReference type="Gene3D" id="3.40.50.970">
    <property type="match status" value="1"/>
</dbReference>
<dbReference type="PANTHER" id="PTHR11516:SF60">
    <property type="entry name" value="PYRUVATE DEHYDROGENASE E1 COMPONENT SUBUNIT ALPHA"/>
    <property type="match status" value="1"/>
</dbReference>
<dbReference type="GO" id="GO:0004739">
    <property type="term" value="F:pyruvate dehydrogenase (acetyl-transferring) activity"/>
    <property type="evidence" value="ECO:0007669"/>
    <property type="project" value="UniProtKB-UniRule"/>
</dbReference>
<accession>A0A6M5YFI1</accession>
<dbReference type="InterPro" id="IPR029061">
    <property type="entry name" value="THDP-binding"/>
</dbReference>
<evidence type="ECO:0000313" key="12">
    <source>
        <dbReference type="Proteomes" id="UP000502756"/>
    </source>
</evidence>
<dbReference type="InterPro" id="IPR050642">
    <property type="entry name" value="PDH_E1_Alpha_Subunit"/>
</dbReference>
<dbReference type="InterPro" id="IPR001017">
    <property type="entry name" value="DH_E1"/>
</dbReference>
<reference evidence="11 12" key="1">
    <citation type="submission" date="2020-05" db="EMBL/GenBank/DDBJ databases">
        <title>Genome sequencing of Spirosoma sp. TS118.</title>
        <authorList>
            <person name="Lee J.-H."/>
            <person name="Jeong S."/>
            <person name="Zhao L."/>
            <person name="Jung J.-H."/>
            <person name="Kim M.-K."/>
            <person name="Lim S."/>
        </authorList>
    </citation>
    <scope>NUCLEOTIDE SEQUENCE [LARGE SCALE GENOMIC DNA]</scope>
    <source>
        <strain evidence="11 12">TS118</strain>
    </source>
</reference>
<dbReference type="RefSeq" id="WP_171741921.1">
    <property type="nucleotide sequence ID" value="NZ_CP053435.1"/>
</dbReference>
<sequence length="357" mass="39806">MASVKEKSERESANPETAKQNGKAPAAAKTQHPKERYMYWYESMQLQRKFEEKAGQLYGQQKIRGFCHLYIGQEAASSGSYSALTKDDKWITAYRDHGIPLALGSDPKAVMAELFAKQTGSSKGKGGSMHIFDKSVNFMGGHGIVGAQIPMGAGIAFAEKYNKTKNLCICFMGDGAVRQGALHEAFNMAMLWKLPAIFVVENNGYAMGTSVARTSNVTDLYTLAEAYDMPSEPVDAMDVEAVHEAVSRAAERARAGEGPTFLEFRTYRYRGHSMSDPQKYRSKEEVEQYKQRDPIEMVKARILQQGIATEDDLNAIDQKIKGIVDESVKFAEESPYPPAEEAYKDVYMQSDYPFLKE</sequence>
<protein>
    <recommendedName>
        <fullName evidence="4 8">Pyruvate dehydrogenase E1 component subunit alpha</fullName>
        <ecNumber evidence="3 8">1.2.4.1</ecNumber>
    </recommendedName>
</protein>
<dbReference type="Pfam" id="PF00676">
    <property type="entry name" value="E1_dh"/>
    <property type="match status" value="1"/>
</dbReference>